<feature type="transmembrane region" description="Helical" evidence="1">
    <location>
        <begin position="86"/>
        <end position="107"/>
    </location>
</feature>
<accession>A0A6J7TAK1</accession>
<proteinExistence type="predicted"/>
<reference evidence="2" key="1">
    <citation type="submission" date="2020-05" db="EMBL/GenBank/DDBJ databases">
        <authorList>
            <person name="Chiriac C."/>
            <person name="Salcher M."/>
            <person name="Ghai R."/>
            <person name="Kavagutti S V."/>
        </authorList>
    </citation>
    <scope>NUCLEOTIDE SEQUENCE</scope>
</reference>
<evidence type="ECO:0000256" key="1">
    <source>
        <dbReference type="SAM" id="Phobius"/>
    </source>
</evidence>
<gene>
    <name evidence="2" type="ORF">UFOPK4265_00691</name>
</gene>
<keyword evidence="1" id="KW-0812">Transmembrane</keyword>
<feature type="transmembrane region" description="Helical" evidence="1">
    <location>
        <begin position="60"/>
        <end position="79"/>
    </location>
</feature>
<dbReference type="PANTHER" id="PTHR36111">
    <property type="entry name" value="INNER MEMBRANE PROTEIN-RELATED"/>
    <property type="match status" value="1"/>
</dbReference>
<keyword evidence="1" id="KW-0472">Membrane</keyword>
<evidence type="ECO:0000313" key="2">
    <source>
        <dbReference type="EMBL" id="CAB5050874.1"/>
    </source>
</evidence>
<protein>
    <submittedName>
        <fullName evidence="2">Unannotated protein</fullName>
    </submittedName>
</protein>
<keyword evidence="1" id="KW-1133">Transmembrane helix</keyword>
<dbReference type="Pfam" id="PF04474">
    <property type="entry name" value="DUF554"/>
    <property type="match status" value="1"/>
</dbReference>
<dbReference type="InterPro" id="IPR007563">
    <property type="entry name" value="DUF554"/>
</dbReference>
<organism evidence="2">
    <name type="scientific">freshwater metagenome</name>
    <dbReference type="NCBI Taxonomy" id="449393"/>
    <lineage>
        <taxon>unclassified sequences</taxon>
        <taxon>metagenomes</taxon>
        <taxon>ecological metagenomes</taxon>
    </lineage>
</organism>
<name>A0A6J7TAK1_9ZZZZ</name>
<sequence>MSTGINQLLLKSTLDFFAAMAFAASLGWGVAASAIPVGIYQGFWTVVGIGLGSVMAGYQVDAMTATGGVMLLCIGIKLLKIRDMAVGNLLPALAVAPLLAWGLHSFVA</sequence>
<dbReference type="EMBL" id="CAFBQK010000076">
    <property type="protein sequence ID" value="CAB5050874.1"/>
    <property type="molecule type" value="Genomic_DNA"/>
</dbReference>
<dbReference type="PANTHER" id="PTHR36111:SF2">
    <property type="entry name" value="INNER MEMBRANE PROTEIN"/>
    <property type="match status" value="1"/>
</dbReference>
<feature type="transmembrane region" description="Helical" evidence="1">
    <location>
        <begin position="16"/>
        <end position="40"/>
    </location>
</feature>
<dbReference type="AlphaFoldDB" id="A0A6J7TAK1"/>